<sequence length="97" mass="11497">MKSLQDALYNWLTIKVVSDERPDDKAAVETTELFNDILQKDHGVSDINVTTDAVMYYVEYKHQNEVKKARYPRELIEIMLNQINQDPKKYENYPDEE</sequence>
<dbReference type="Proteomes" id="UP000789845">
    <property type="component" value="Unassembled WGS sequence"/>
</dbReference>
<dbReference type="EMBL" id="CAKJTG010000011">
    <property type="protein sequence ID" value="CAG9608652.1"/>
    <property type="molecule type" value="Genomic_DNA"/>
</dbReference>
<organism evidence="1 2">
    <name type="scientific">Pseudoneobacillus rhizosphaerae</name>
    <dbReference type="NCBI Taxonomy" id="2880968"/>
    <lineage>
        <taxon>Bacteria</taxon>
        <taxon>Bacillati</taxon>
        <taxon>Bacillota</taxon>
        <taxon>Bacilli</taxon>
        <taxon>Bacillales</taxon>
        <taxon>Bacillaceae</taxon>
        <taxon>Pseudoneobacillus</taxon>
    </lineage>
</organism>
<evidence type="ECO:0000313" key="2">
    <source>
        <dbReference type="Proteomes" id="UP000789845"/>
    </source>
</evidence>
<keyword evidence="2" id="KW-1185">Reference proteome</keyword>
<protein>
    <submittedName>
        <fullName evidence="1">Uncharacterized protein</fullName>
    </submittedName>
</protein>
<gene>
    <name evidence="1" type="ORF">NEOCIP111885_02369</name>
</gene>
<proteinExistence type="predicted"/>
<dbReference type="AlphaFoldDB" id="A0A9C7LB15"/>
<reference evidence="1" key="1">
    <citation type="submission" date="2021-10" db="EMBL/GenBank/DDBJ databases">
        <authorList>
            <person name="Criscuolo A."/>
        </authorList>
    </citation>
    <scope>NUCLEOTIDE SEQUENCE</scope>
    <source>
        <strain evidence="1">CIP111885</strain>
    </source>
</reference>
<comment type="caution">
    <text evidence="1">The sequence shown here is derived from an EMBL/GenBank/DDBJ whole genome shotgun (WGS) entry which is preliminary data.</text>
</comment>
<accession>A0A9C7LB15</accession>
<evidence type="ECO:0000313" key="1">
    <source>
        <dbReference type="EMBL" id="CAG9608652.1"/>
    </source>
</evidence>
<dbReference type="RefSeq" id="WP_230496894.1">
    <property type="nucleotide sequence ID" value="NZ_CAKJTG010000011.1"/>
</dbReference>
<name>A0A9C7LB15_9BACI</name>